<proteinExistence type="predicted"/>
<organism evidence="1">
    <name type="scientific">Siphoviridae sp. ctUF252</name>
    <dbReference type="NCBI Taxonomy" id="2826350"/>
    <lineage>
        <taxon>Viruses</taxon>
        <taxon>Duplodnaviria</taxon>
        <taxon>Heunggongvirae</taxon>
        <taxon>Uroviricota</taxon>
        <taxon>Caudoviricetes</taxon>
    </lineage>
</organism>
<name>A0A8S5NH93_9CAUD</name>
<reference evidence="1" key="1">
    <citation type="journal article" date="2021" name="Proc. Natl. Acad. Sci. U.S.A.">
        <title>A Catalog of Tens of Thousands of Viruses from Human Metagenomes Reveals Hidden Associations with Chronic Diseases.</title>
        <authorList>
            <person name="Tisza M.J."/>
            <person name="Buck C.B."/>
        </authorList>
    </citation>
    <scope>NUCLEOTIDE SEQUENCE</scope>
    <source>
        <strain evidence="1">CtUF252</strain>
    </source>
</reference>
<protein>
    <submittedName>
        <fullName evidence="1">Uncharacterized protein</fullName>
    </submittedName>
</protein>
<sequence length="30" mass="3548">MNSFVNNKLKNILKKLKNSIDKIKNLVYNL</sequence>
<accession>A0A8S5NH93</accession>
<dbReference type="EMBL" id="BK015173">
    <property type="protein sequence ID" value="DAD94078.1"/>
    <property type="molecule type" value="Genomic_DNA"/>
</dbReference>
<evidence type="ECO:0000313" key="1">
    <source>
        <dbReference type="EMBL" id="DAD94078.1"/>
    </source>
</evidence>